<gene>
    <name evidence="2" type="ORF">ACFFJK_01155</name>
</gene>
<evidence type="ECO:0000313" key="3">
    <source>
        <dbReference type="Proteomes" id="UP001589773"/>
    </source>
</evidence>
<feature type="transmembrane region" description="Helical" evidence="1">
    <location>
        <begin position="36"/>
        <end position="59"/>
    </location>
</feature>
<keyword evidence="1" id="KW-0812">Transmembrane</keyword>
<dbReference type="RefSeq" id="WP_379677234.1">
    <property type="nucleotide sequence ID" value="NZ_JBHLWP010000001.1"/>
</dbReference>
<comment type="caution">
    <text evidence="2">The sequence shown here is derived from an EMBL/GenBank/DDBJ whole genome shotgun (WGS) entry which is preliminary data.</text>
</comment>
<dbReference type="Proteomes" id="UP001589773">
    <property type="component" value="Unassembled WGS sequence"/>
</dbReference>
<accession>A0ABV6FAC8</accession>
<keyword evidence="3" id="KW-1185">Reference proteome</keyword>
<proteinExistence type="predicted"/>
<organism evidence="2 3">
    <name type="scientific">Massilia consociata</name>
    <dbReference type="NCBI Taxonomy" id="760117"/>
    <lineage>
        <taxon>Bacteria</taxon>
        <taxon>Pseudomonadati</taxon>
        <taxon>Pseudomonadota</taxon>
        <taxon>Betaproteobacteria</taxon>
        <taxon>Burkholderiales</taxon>
        <taxon>Oxalobacteraceae</taxon>
        <taxon>Telluria group</taxon>
        <taxon>Massilia</taxon>
    </lineage>
</organism>
<evidence type="ECO:0000256" key="1">
    <source>
        <dbReference type="SAM" id="Phobius"/>
    </source>
</evidence>
<name>A0ABV6FAC8_9BURK</name>
<feature type="transmembrane region" description="Helical" evidence="1">
    <location>
        <begin position="12"/>
        <end position="30"/>
    </location>
</feature>
<sequence>MLKSALATVLRKYWMLAIGIVINSVLFQYWHGHLSASVALLTVLVTVLAVLVVALPVELHAMRRSDARMPARASSSS</sequence>
<protein>
    <submittedName>
        <fullName evidence="2">Uncharacterized protein</fullName>
    </submittedName>
</protein>
<keyword evidence="1" id="KW-1133">Transmembrane helix</keyword>
<evidence type="ECO:0000313" key="2">
    <source>
        <dbReference type="EMBL" id="MFC0250483.1"/>
    </source>
</evidence>
<dbReference type="EMBL" id="JBHLWP010000001">
    <property type="protein sequence ID" value="MFC0250483.1"/>
    <property type="molecule type" value="Genomic_DNA"/>
</dbReference>
<reference evidence="2 3" key="1">
    <citation type="submission" date="2024-09" db="EMBL/GenBank/DDBJ databases">
        <authorList>
            <person name="Sun Q."/>
            <person name="Mori K."/>
        </authorList>
    </citation>
    <scope>NUCLEOTIDE SEQUENCE [LARGE SCALE GENOMIC DNA]</scope>
    <source>
        <strain evidence="2 3">CCM 7792</strain>
    </source>
</reference>
<keyword evidence="1" id="KW-0472">Membrane</keyword>